<name>A0A0J7L6T7_LASNI</name>
<feature type="region of interest" description="Disordered" evidence="1">
    <location>
        <begin position="1"/>
        <end position="46"/>
    </location>
</feature>
<keyword evidence="3" id="KW-1185">Reference proteome</keyword>
<proteinExistence type="predicted"/>
<evidence type="ECO:0000313" key="2">
    <source>
        <dbReference type="EMBL" id="KMQ98234.1"/>
    </source>
</evidence>
<gene>
    <name evidence="2" type="ORF">RF55_1403</name>
</gene>
<dbReference type="EMBL" id="LBMM01000489">
    <property type="protein sequence ID" value="KMQ98234.1"/>
    <property type="molecule type" value="Genomic_DNA"/>
</dbReference>
<dbReference type="PaxDb" id="67767-A0A0J7L6T7"/>
<evidence type="ECO:0000313" key="3">
    <source>
        <dbReference type="Proteomes" id="UP000036403"/>
    </source>
</evidence>
<feature type="compositionally biased region" description="Polar residues" evidence="1">
    <location>
        <begin position="1"/>
        <end position="10"/>
    </location>
</feature>
<feature type="compositionally biased region" description="Low complexity" evidence="1">
    <location>
        <begin position="21"/>
        <end position="33"/>
    </location>
</feature>
<dbReference type="OrthoDB" id="438440at2759"/>
<dbReference type="AlphaFoldDB" id="A0A0J7L6T7"/>
<protein>
    <submittedName>
        <fullName evidence="2">Sn1-specific diacylglycerol lipase alpha</fullName>
    </submittedName>
</protein>
<reference evidence="2 3" key="1">
    <citation type="submission" date="2015-04" db="EMBL/GenBank/DDBJ databases">
        <title>Lasius niger genome sequencing.</title>
        <authorList>
            <person name="Konorov E.A."/>
            <person name="Nikitin M.A."/>
            <person name="Kirill M.V."/>
            <person name="Chang P."/>
        </authorList>
    </citation>
    <scope>NUCLEOTIDE SEQUENCE [LARGE SCALE GENOMIC DNA]</scope>
    <source>
        <tissue evidence="2">Whole</tissue>
    </source>
</reference>
<sequence>MSRSPCQVVTTLGPAKPQRLASGHASSTEASSEAAREHQTTDVQELEVQDQEMRALLSPSSPSRTTCHLLAGTPPHRLCLETSFTSLQSPTDIPQAGRELSVDSRGIPWEYISLASELLNTPRPEDGKS</sequence>
<comment type="caution">
    <text evidence="2">The sequence shown here is derived from an EMBL/GenBank/DDBJ whole genome shotgun (WGS) entry which is preliminary data.</text>
</comment>
<evidence type="ECO:0000256" key="1">
    <source>
        <dbReference type="SAM" id="MobiDB-lite"/>
    </source>
</evidence>
<dbReference type="Proteomes" id="UP000036403">
    <property type="component" value="Unassembled WGS sequence"/>
</dbReference>
<accession>A0A0J7L6T7</accession>
<organism evidence="2 3">
    <name type="scientific">Lasius niger</name>
    <name type="common">Black garden ant</name>
    <dbReference type="NCBI Taxonomy" id="67767"/>
    <lineage>
        <taxon>Eukaryota</taxon>
        <taxon>Metazoa</taxon>
        <taxon>Ecdysozoa</taxon>
        <taxon>Arthropoda</taxon>
        <taxon>Hexapoda</taxon>
        <taxon>Insecta</taxon>
        <taxon>Pterygota</taxon>
        <taxon>Neoptera</taxon>
        <taxon>Endopterygota</taxon>
        <taxon>Hymenoptera</taxon>
        <taxon>Apocrita</taxon>
        <taxon>Aculeata</taxon>
        <taxon>Formicoidea</taxon>
        <taxon>Formicidae</taxon>
        <taxon>Formicinae</taxon>
        <taxon>Lasius</taxon>
        <taxon>Lasius</taxon>
    </lineage>
</organism>